<keyword evidence="6 8" id="KW-0408">Iron</keyword>
<keyword evidence="10" id="KW-1185">Reference proteome</keyword>
<keyword evidence="9" id="KW-1133">Transmembrane helix</keyword>
<comment type="cofactor">
    <cofactor evidence="1 8">
        <name>heme</name>
        <dbReference type="ChEBI" id="CHEBI:30413"/>
    </cofactor>
</comment>
<dbReference type="KEGG" id="rsz:108821517"/>
<dbReference type="Gene3D" id="1.10.630.10">
    <property type="entry name" value="Cytochrome P450"/>
    <property type="match status" value="1"/>
</dbReference>
<keyword evidence="7" id="KW-0503">Monooxygenase</keyword>
<sequence>MASISLFEASLSLFCFLILCYFLNKKHYGYHVNKSYPWNWPVLGMLPALVSWSRRIDALIRVLEKSNLTFLFKGPWFARMDALITVDPANIHHILSSNFSNYIKGPEYKEMVDVFGDALFTTDGELWKNIRMSSQVILSRQGFQNLSMSVTSSKIKDVLLPILSRFSEEGTVVDLQDVFRRFMFDISLLLVSGSDPHSLSIEMPEVELAEAFENAGDAIVFRLIKPRFLWKLQNRLGLGKERKLIEAGATFDRVCAKYIAAKREEVRSQGGIHHDHDHVHSDGESEDFLTYYIKLDTSKYELLHPSDDKFLRDTILAIIMAIRDTSSSALTWFFWLLSKNPHVEAKIRQEINANLPSSTGSSSQWSAIDRREFLNKLVYLHGALYETMRLYPPLPFQRKTSIKSDVLPSGHIVDASSNVIFLSIALGRMRSVWGEDALEFKPERWVSETGELRHEPSSKFLVFNTGPRTCSGKHLAMVTMKTVVVEILQHYDIKLVKGHMIKPKAHLNLLMKHGLRVTLTKRCSA</sequence>
<organism evidence="10 11">
    <name type="scientific">Raphanus sativus</name>
    <name type="common">Radish</name>
    <name type="synonym">Raphanus raphanistrum var. sativus</name>
    <dbReference type="NCBI Taxonomy" id="3726"/>
    <lineage>
        <taxon>Eukaryota</taxon>
        <taxon>Viridiplantae</taxon>
        <taxon>Streptophyta</taxon>
        <taxon>Embryophyta</taxon>
        <taxon>Tracheophyta</taxon>
        <taxon>Spermatophyta</taxon>
        <taxon>Magnoliopsida</taxon>
        <taxon>eudicotyledons</taxon>
        <taxon>Gunneridae</taxon>
        <taxon>Pentapetalae</taxon>
        <taxon>rosids</taxon>
        <taxon>malvids</taxon>
        <taxon>Brassicales</taxon>
        <taxon>Brassicaceae</taxon>
        <taxon>Brassiceae</taxon>
        <taxon>Raphanus</taxon>
    </lineage>
</organism>
<dbReference type="GO" id="GO:0005506">
    <property type="term" value="F:iron ion binding"/>
    <property type="evidence" value="ECO:0007669"/>
    <property type="project" value="InterPro"/>
</dbReference>
<keyword evidence="9" id="KW-0812">Transmembrane</keyword>
<keyword evidence="5" id="KW-0560">Oxidoreductase</keyword>
<accession>A0A6J0KSJ5</accession>
<dbReference type="Proteomes" id="UP000504610">
    <property type="component" value="Chromosome 8"/>
</dbReference>
<dbReference type="InterPro" id="IPR002401">
    <property type="entry name" value="Cyt_P450_E_grp-I"/>
</dbReference>
<protein>
    <submittedName>
        <fullName evidence="11">Alkane hydroxylase MAH1-like</fullName>
    </submittedName>
</protein>
<dbReference type="CDD" id="cd11064">
    <property type="entry name" value="CYP86A"/>
    <property type="match status" value="1"/>
</dbReference>
<feature type="binding site" description="axial binding residue" evidence="8">
    <location>
        <position position="470"/>
    </location>
    <ligand>
        <name>heme</name>
        <dbReference type="ChEBI" id="CHEBI:30413"/>
    </ligand>
    <ligandPart>
        <name>Fe</name>
        <dbReference type="ChEBI" id="CHEBI:18248"/>
    </ligandPart>
</feature>
<feature type="transmembrane region" description="Helical" evidence="9">
    <location>
        <begin position="36"/>
        <end position="53"/>
    </location>
</feature>
<evidence type="ECO:0000256" key="4">
    <source>
        <dbReference type="ARBA" id="ARBA00022723"/>
    </source>
</evidence>
<evidence type="ECO:0000256" key="7">
    <source>
        <dbReference type="ARBA" id="ARBA00023033"/>
    </source>
</evidence>
<evidence type="ECO:0000313" key="11">
    <source>
        <dbReference type="RefSeq" id="XP_018450034.2"/>
    </source>
</evidence>
<reference evidence="11" key="2">
    <citation type="submission" date="2025-08" db="UniProtKB">
        <authorList>
            <consortium name="RefSeq"/>
        </authorList>
    </citation>
    <scope>IDENTIFICATION</scope>
    <source>
        <tissue evidence="11">Leaf</tissue>
    </source>
</reference>
<dbReference type="GO" id="GO:0016705">
    <property type="term" value="F:oxidoreductase activity, acting on paired donors, with incorporation or reduction of molecular oxygen"/>
    <property type="evidence" value="ECO:0007669"/>
    <property type="project" value="InterPro"/>
</dbReference>
<evidence type="ECO:0000256" key="6">
    <source>
        <dbReference type="ARBA" id="ARBA00023004"/>
    </source>
</evidence>
<dbReference type="PRINTS" id="PR00385">
    <property type="entry name" value="P450"/>
</dbReference>
<feature type="transmembrane region" description="Helical" evidence="9">
    <location>
        <begin position="6"/>
        <end position="24"/>
    </location>
</feature>
<keyword evidence="3 8" id="KW-0349">Heme</keyword>
<dbReference type="InterPro" id="IPR036396">
    <property type="entry name" value="Cyt_P450_sf"/>
</dbReference>
<evidence type="ECO:0000313" key="10">
    <source>
        <dbReference type="Proteomes" id="UP000504610"/>
    </source>
</evidence>
<proteinExistence type="inferred from homology"/>
<evidence type="ECO:0000256" key="3">
    <source>
        <dbReference type="ARBA" id="ARBA00022617"/>
    </source>
</evidence>
<dbReference type="OrthoDB" id="1470350at2759"/>
<evidence type="ECO:0000256" key="9">
    <source>
        <dbReference type="SAM" id="Phobius"/>
    </source>
</evidence>
<evidence type="ECO:0000256" key="1">
    <source>
        <dbReference type="ARBA" id="ARBA00001971"/>
    </source>
</evidence>
<evidence type="ECO:0000256" key="5">
    <source>
        <dbReference type="ARBA" id="ARBA00023002"/>
    </source>
</evidence>
<dbReference type="GO" id="GO:0020037">
    <property type="term" value="F:heme binding"/>
    <property type="evidence" value="ECO:0007669"/>
    <property type="project" value="InterPro"/>
</dbReference>
<dbReference type="Pfam" id="PF00067">
    <property type="entry name" value="p450"/>
    <property type="match status" value="1"/>
</dbReference>
<name>A0A6J0KSJ5_RAPSA</name>
<dbReference type="RefSeq" id="XP_018450034.2">
    <property type="nucleotide sequence ID" value="XM_018594532.2"/>
</dbReference>
<dbReference type="PANTHER" id="PTHR24296">
    <property type="entry name" value="CYTOCHROME P450"/>
    <property type="match status" value="1"/>
</dbReference>
<dbReference type="GO" id="GO:0004497">
    <property type="term" value="F:monooxygenase activity"/>
    <property type="evidence" value="ECO:0007669"/>
    <property type="project" value="UniProtKB-KW"/>
</dbReference>
<gene>
    <name evidence="11" type="primary">LOC108821517</name>
</gene>
<evidence type="ECO:0000256" key="8">
    <source>
        <dbReference type="PIRSR" id="PIRSR602401-1"/>
    </source>
</evidence>
<dbReference type="PRINTS" id="PR00463">
    <property type="entry name" value="EP450I"/>
</dbReference>
<keyword evidence="9" id="KW-0472">Membrane</keyword>
<evidence type="ECO:0000256" key="2">
    <source>
        <dbReference type="ARBA" id="ARBA00010617"/>
    </source>
</evidence>
<comment type="similarity">
    <text evidence="2">Belongs to the cytochrome P450 family.</text>
</comment>
<reference evidence="10" key="1">
    <citation type="journal article" date="2019" name="Database">
        <title>The radish genome database (RadishGD): an integrated information resource for radish genomics.</title>
        <authorList>
            <person name="Yu H.J."/>
            <person name="Baek S."/>
            <person name="Lee Y.J."/>
            <person name="Cho A."/>
            <person name="Mun J.H."/>
        </authorList>
    </citation>
    <scope>NUCLEOTIDE SEQUENCE [LARGE SCALE GENOMIC DNA]</scope>
    <source>
        <strain evidence="10">cv. WK10039</strain>
    </source>
</reference>
<dbReference type="SUPFAM" id="SSF48264">
    <property type="entry name" value="Cytochrome P450"/>
    <property type="match status" value="1"/>
</dbReference>
<dbReference type="AlphaFoldDB" id="A0A6J0KSJ5"/>
<keyword evidence="4 8" id="KW-0479">Metal-binding</keyword>
<dbReference type="GeneID" id="108821517"/>
<dbReference type="InterPro" id="IPR001128">
    <property type="entry name" value="Cyt_P450"/>
</dbReference>